<comment type="subcellular location">
    <subcellularLocation>
        <location evidence="1">Membrane</location>
        <topology evidence="1">Multi-pass membrane protein</topology>
    </subcellularLocation>
</comment>
<protein>
    <submittedName>
        <fullName evidence="14">(Mediterranean fruit fly) hypothetical protein</fullName>
    </submittedName>
</protein>
<dbReference type="GO" id="GO:0016020">
    <property type="term" value="C:membrane"/>
    <property type="evidence" value="ECO:0007669"/>
    <property type="project" value="UniProtKB-SubCell"/>
</dbReference>
<evidence type="ECO:0000256" key="13">
    <source>
        <dbReference type="SAM" id="Phobius"/>
    </source>
</evidence>
<dbReference type="OrthoDB" id="5874059at2759"/>
<evidence type="ECO:0000256" key="1">
    <source>
        <dbReference type="ARBA" id="ARBA00004141"/>
    </source>
</evidence>
<keyword evidence="9 13" id="KW-0472">Membrane</keyword>
<dbReference type="AlphaFoldDB" id="A0A811VGX7"/>
<proteinExistence type="inferred from homology"/>
<keyword evidence="3 12" id="KW-0813">Transport</keyword>
<evidence type="ECO:0000256" key="3">
    <source>
        <dbReference type="ARBA" id="ARBA00022448"/>
    </source>
</evidence>
<organism evidence="14 15">
    <name type="scientific">Ceratitis capitata</name>
    <name type="common">Mediterranean fruit fly</name>
    <name type="synonym">Tephritis capitata</name>
    <dbReference type="NCBI Taxonomy" id="7213"/>
    <lineage>
        <taxon>Eukaryota</taxon>
        <taxon>Metazoa</taxon>
        <taxon>Ecdysozoa</taxon>
        <taxon>Arthropoda</taxon>
        <taxon>Hexapoda</taxon>
        <taxon>Insecta</taxon>
        <taxon>Pterygota</taxon>
        <taxon>Neoptera</taxon>
        <taxon>Endopterygota</taxon>
        <taxon>Diptera</taxon>
        <taxon>Brachycera</taxon>
        <taxon>Muscomorpha</taxon>
        <taxon>Tephritoidea</taxon>
        <taxon>Tephritidae</taxon>
        <taxon>Ceratitis</taxon>
        <taxon>Ceratitis</taxon>
    </lineage>
</organism>
<evidence type="ECO:0000256" key="4">
    <source>
        <dbReference type="ARBA" id="ARBA00022461"/>
    </source>
</evidence>
<evidence type="ECO:0000256" key="10">
    <source>
        <dbReference type="ARBA" id="ARBA00023201"/>
    </source>
</evidence>
<keyword evidence="5 12" id="KW-0812">Transmembrane</keyword>
<accession>A0A811VGX7</accession>
<evidence type="ECO:0000313" key="14">
    <source>
        <dbReference type="EMBL" id="CAD7014244.1"/>
    </source>
</evidence>
<dbReference type="EMBL" id="CAJHJT010000056">
    <property type="protein sequence ID" value="CAD7014244.1"/>
    <property type="molecule type" value="Genomic_DNA"/>
</dbReference>
<keyword evidence="4 12" id="KW-0894">Sodium channel</keyword>
<name>A0A811VGX7_CERCA</name>
<evidence type="ECO:0000256" key="7">
    <source>
        <dbReference type="ARBA" id="ARBA00023053"/>
    </source>
</evidence>
<evidence type="ECO:0000256" key="8">
    <source>
        <dbReference type="ARBA" id="ARBA00023065"/>
    </source>
</evidence>
<dbReference type="GO" id="GO:0005272">
    <property type="term" value="F:sodium channel activity"/>
    <property type="evidence" value="ECO:0007669"/>
    <property type="project" value="UniProtKB-KW"/>
</dbReference>
<reference evidence="14" key="1">
    <citation type="submission" date="2020-11" db="EMBL/GenBank/DDBJ databases">
        <authorList>
            <person name="Whitehead M."/>
        </authorList>
    </citation>
    <scope>NUCLEOTIDE SEQUENCE</scope>
    <source>
        <strain evidence="14">EGII</strain>
    </source>
</reference>
<comment type="similarity">
    <text evidence="2 12">Belongs to the amiloride-sensitive sodium channel (TC 1.A.6) family.</text>
</comment>
<keyword evidence="15" id="KW-1185">Reference proteome</keyword>
<gene>
    <name evidence="14" type="ORF">CCAP1982_LOCUS22247</name>
</gene>
<evidence type="ECO:0000256" key="12">
    <source>
        <dbReference type="RuleBase" id="RU000679"/>
    </source>
</evidence>
<dbReference type="InterPro" id="IPR001873">
    <property type="entry name" value="ENaC"/>
</dbReference>
<keyword evidence="6 13" id="KW-1133">Transmembrane helix</keyword>
<evidence type="ECO:0000256" key="5">
    <source>
        <dbReference type="ARBA" id="ARBA00022692"/>
    </source>
</evidence>
<evidence type="ECO:0000256" key="9">
    <source>
        <dbReference type="ARBA" id="ARBA00023136"/>
    </source>
</evidence>
<evidence type="ECO:0000313" key="15">
    <source>
        <dbReference type="Proteomes" id="UP000606786"/>
    </source>
</evidence>
<dbReference type="Proteomes" id="UP000606786">
    <property type="component" value="Unassembled WGS sequence"/>
</dbReference>
<comment type="caution">
    <text evidence="14">The sequence shown here is derived from an EMBL/GenBank/DDBJ whole genome shotgun (WGS) entry which is preliminary data.</text>
</comment>
<keyword evidence="11 12" id="KW-0407">Ion channel</keyword>
<evidence type="ECO:0000256" key="2">
    <source>
        <dbReference type="ARBA" id="ARBA00007193"/>
    </source>
</evidence>
<keyword evidence="7" id="KW-0915">Sodium</keyword>
<feature type="transmembrane region" description="Helical" evidence="13">
    <location>
        <begin position="74"/>
        <end position="93"/>
    </location>
</feature>
<keyword evidence="10 12" id="KW-0739">Sodium transport</keyword>
<evidence type="ECO:0000256" key="11">
    <source>
        <dbReference type="ARBA" id="ARBA00023303"/>
    </source>
</evidence>
<dbReference type="Pfam" id="PF00858">
    <property type="entry name" value="ASC"/>
    <property type="match status" value="1"/>
</dbReference>
<sequence length="304" mass="34797">MLRCRSTLGALSGLFKLPFVKLWHALHKCYGVSCMSFAWFAQKMHAFGTDLGQETGILAISLMANRRLHALERFLWLILVFVSIFCAISLSRVQMKRYFTSPTVISVDRDYRGWHGALPAVTLCYYDHIDSFKANEFIQNNWNVSIVDKDYFYFMDFLYAVVNATASNYADLARFAEDERFDEVNLSEMVRAIDRPFEQVLTSFDKQNASIQIRPVMTERGYCYAINSPMSEILAGRNIEYKDVIQPLTCEYGSQQCFIKMDLYESTGTVDVHSPFEVSASDANIIALHKSDEIIASFKVLETV</sequence>
<evidence type="ECO:0000256" key="6">
    <source>
        <dbReference type="ARBA" id="ARBA00022989"/>
    </source>
</evidence>
<keyword evidence="8 12" id="KW-0406">Ion transport</keyword>